<name>Z9JQH6_9MICO</name>
<dbReference type="eggNOG" id="COG2072">
    <property type="taxonomic scope" value="Bacteria"/>
</dbReference>
<keyword evidence="3" id="KW-0285">Flavoprotein</keyword>
<dbReference type="AlphaFoldDB" id="Z9JQH6"/>
<evidence type="ECO:0000256" key="1">
    <source>
        <dbReference type="ARBA" id="ARBA00009183"/>
    </source>
</evidence>
<sequence>MSTLHDEQIPPREKVLVVGAGPAGLAAAAALKALDVPFDLVDRAAHVGGIWNLEREDSPVWPAMEMVSSRDFTQFEDMLQPASYPTFLDPGRMAKYLRAYAARHELTDHFLPRTEVRYAKPFGEGTWQVELSTGHVHVYRAIIAAHGISERPHRPAWAADLPSTTQVLDARDWNGGDGLEGRRVVVVGSGQSAADIAVDAARRAGWVHWSVRTGHWIVPRRIGPVPGDVAAAREPALLGRVNARIADLVAKGTVGDPADLGLPRPTADVLDDRVIISDDVADRIREGRITPAADVASVTADGDLQLVDGTVLGADVVILATGYEQGAGYLPRDIVPRTASGSPDLFLGAFPRSRDDLVLLGQLRVSGGVLPVLVEQADVAAYFLRAVREDAPAADAFRRLRTGADASVRRRTVQDAGLLGRLRGALDSAADAQRRTPSPESGAAEGLVPFVDRDELLDRLRAARGLFR</sequence>
<evidence type="ECO:0000313" key="8">
    <source>
        <dbReference type="Proteomes" id="UP000023067"/>
    </source>
</evidence>
<dbReference type="HOGENOM" id="CLU_006909_8_3_11"/>
<dbReference type="RefSeq" id="WP_038373691.1">
    <property type="nucleotide sequence ID" value="NZ_KK070000.1"/>
</dbReference>
<protein>
    <submittedName>
        <fullName evidence="7">Flavoprotein</fullName>
    </submittedName>
</protein>
<dbReference type="Proteomes" id="UP000023067">
    <property type="component" value="Unassembled WGS sequence"/>
</dbReference>
<evidence type="ECO:0000256" key="5">
    <source>
        <dbReference type="ARBA" id="ARBA00022857"/>
    </source>
</evidence>
<evidence type="ECO:0000256" key="4">
    <source>
        <dbReference type="ARBA" id="ARBA00022827"/>
    </source>
</evidence>
<keyword evidence="5" id="KW-0521">NADP</keyword>
<evidence type="ECO:0000256" key="3">
    <source>
        <dbReference type="ARBA" id="ARBA00022630"/>
    </source>
</evidence>
<dbReference type="InterPro" id="IPR036188">
    <property type="entry name" value="FAD/NAD-bd_sf"/>
</dbReference>
<dbReference type="InterPro" id="IPR000960">
    <property type="entry name" value="Flavin_mOase"/>
</dbReference>
<dbReference type="PRINTS" id="PR00370">
    <property type="entry name" value="FMOXYGENASE"/>
</dbReference>
<comment type="similarity">
    <text evidence="2">Belongs to the FAD-binding monooxygenase family.</text>
</comment>
<comment type="similarity">
    <text evidence="1">Belongs to the FMO family.</text>
</comment>
<dbReference type="Gene3D" id="3.50.50.60">
    <property type="entry name" value="FAD/NAD(P)-binding domain"/>
    <property type="match status" value="1"/>
</dbReference>
<dbReference type="EMBL" id="JDYK01000017">
    <property type="protein sequence ID" value="EWS80298.1"/>
    <property type="molecule type" value="Genomic_DNA"/>
</dbReference>
<dbReference type="GO" id="GO:0050660">
    <property type="term" value="F:flavin adenine dinucleotide binding"/>
    <property type="evidence" value="ECO:0007669"/>
    <property type="project" value="InterPro"/>
</dbReference>
<evidence type="ECO:0000313" key="7">
    <source>
        <dbReference type="EMBL" id="EWS80298.1"/>
    </source>
</evidence>
<comment type="caution">
    <text evidence="7">The sequence shown here is derived from an EMBL/GenBank/DDBJ whole genome shotgun (WGS) entry which is preliminary data.</text>
</comment>
<dbReference type="GO" id="GO:0050661">
    <property type="term" value="F:NADP binding"/>
    <property type="evidence" value="ECO:0007669"/>
    <property type="project" value="InterPro"/>
</dbReference>
<dbReference type="InterPro" id="IPR020946">
    <property type="entry name" value="Flavin_mOase-like"/>
</dbReference>
<organism evidence="7 8">
    <name type="scientific">Brachybacterium phenoliresistens</name>
    <dbReference type="NCBI Taxonomy" id="396014"/>
    <lineage>
        <taxon>Bacteria</taxon>
        <taxon>Bacillati</taxon>
        <taxon>Actinomycetota</taxon>
        <taxon>Actinomycetes</taxon>
        <taxon>Micrococcales</taxon>
        <taxon>Dermabacteraceae</taxon>
        <taxon>Brachybacterium</taxon>
    </lineage>
</organism>
<dbReference type="OrthoDB" id="9808049at2"/>
<keyword evidence="6" id="KW-0560">Oxidoreductase</keyword>
<dbReference type="InterPro" id="IPR050346">
    <property type="entry name" value="FMO-like"/>
</dbReference>
<proteinExistence type="inferred from homology"/>
<dbReference type="Pfam" id="PF00743">
    <property type="entry name" value="FMO-like"/>
    <property type="match status" value="1"/>
</dbReference>
<keyword evidence="4" id="KW-0274">FAD</keyword>
<accession>Z9JQH6</accession>
<evidence type="ECO:0000256" key="2">
    <source>
        <dbReference type="ARBA" id="ARBA00010139"/>
    </source>
</evidence>
<evidence type="ECO:0000256" key="6">
    <source>
        <dbReference type="ARBA" id="ARBA00023002"/>
    </source>
</evidence>
<reference evidence="7 8" key="1">
    <citation type="submission" date="2014-02" db="EMBL/GenBank/DDBJ databases">
        <title>Genome sequence of Brachybacterium phenoliresistens strain W13A50.</title>
        <authorList>
            <person name="Wang X."/>
        </authorList>
    </citation>
    <scope>NUCLEOTIDE SEQUENCE [LARGE SCALE GENOMIC DNA]</scope>
    <source>
        <strain evidence="7 8">W13A50</strain>
    </source>
</reference>
<dbReference type="STRING" id="396014.BF93_04650"/>
<dbReference type="SUPFAM" id="SSF51905">
    <property type="entry name" value="FAD/NAD(P)-binding domain"/>
    <property type="match status" value="2"/>
</dbReference>
<keyword evidence="8" id="KW-1185">Reference proteome</keyword>
<gene>
    <name evidence="7" type="ORF">BF93_04650</name>
</gene>
<dbReference type="PANTHER" id="PTHR23023">
    <property type="entry name" value="DIMETHYLANILINE MONOOXYGENASE"/>
    <property type="match status" value="1"/>
</dbReference>
<dbReference type="GO" id="GO:0004499">
    <property type="term" value="F:N,N-dimethylaniline monooxygenase activity"/>
    <property type="evidence" value="ECO:0007669"/>
    <property type="project" value="InterPro"/>
</dbReference>
<dbReference type="PATRIC" id="fig|396014.3.peg.2961"/>